<protein>
    <submittedName>
        <fullName evidence="7">Sorting and assembly machinery component 50 homolog A-like</fullName>
    </submittedName>
</protein>
<comment type="similarity">
    <text evidence="2">Belongs to the SAM50/omp85 family.</text>
</comment>
<dbReference type="Pfam" id="PF01103">
    <property type="entry name" value="Omp85"/>
    <property type="match status" value="1"/>
</dbReference>
<keyword evidence="5" id="KW-0472">Membrane</keyword>
<dbReference type="InterPro" id="IPR039910">
    <property type="entry name" value="D15-like"/>
</dbReference>
<proteinExistence type="evidence at transcript level"/>
<dbReference type="PANTHER" id="PTHR12815:SF18">
    <property type="entry name" value="SORTING AND ASSEMBLY MACHINERY COMPONENT 50 HOMOLOG"/>
    <property type="match status" value="1"/>
</dbReference>
<evidence type="ECO:0000256" key="5">
    <source>
        <dbReference type="ARBA" id="ARBA00023136"/>
    </source>
</evidence>
<reference evidence="7" key="1">
    <citation type="submission" date="2020-04" db="EMBL/GenBank/DDBJ databases">
        <authorList>
            <person name="Neveu A P."/>
        </authorList>
    </citation>
    <scope>NUCLEOTIDE SEQUENCE</scope>
    <source>
        <tissue evidence="7">Whole embryo</tissue>
    </source>
</reference>
<dbReference type="EMBL" id="LR789993">
    <property type="protein sequence ID" value="CAB3265855.1"/>
    <property type="molecule type" value="mRNA"/>
</dbReference>
<gene>
    <name evidence="7" type="primary">Samm50</name>
</gene>
<evidence type="ECO:0000256" key="1">
    <source>
        <dbReference type="ARBA" id="ARBA00004374"/>
    </source>
</evidence>
<dbReference type="AlphaFoldDB" id="A0A6F9DSI4"/>
<keyword evidence="3" id="KW-1134">Transmembrane beta strand</keyword>
<accession>A0A6F9DSI4</accession>
<dbReference type="PANTHER" id="PTHR12815">
    <property type="entry name" value="SORTING AND ASSEMBLY MACHINERY SAMM50 PROTEIN FAMILY MEMBER"/>
    <property type="match status" value="1"/>
</dbReference>
<organism evidence="7">
    <name type="scientific">Phallusia mammillata</name>
    <dbReference type="NCBI Taxonomy" id="59560"/>
    <lineage>
        <taxon>Eukaryota</taxon>
        <taxon>Metazoa</taxon>
        <taxon>Chordata</taxon>
        <taxon>Tunicata</taxon>
        <taxon>Ascidiacea</taxon>
        <taxon>Phlebobranchia</taxon>
        <taxon>Ascidiidae</taxon>
        <taxon>Phallusia</taxon>
    </lineage>
</organism>
<dbReference type="GO" id="GO:0045040">
    <property type="term" value="P:protein insertion into mitochondrial outer membrane"/>
    <property type="evidence" value="ECO:0007669"/>
    <property type="project" value="TreeGrafter"/>
</dbReference>
<evidence type="ECO:0000259" key="6">
    <source>
        <dbReference type="Pfam" id="PF01103"/>
    </source>
</evidence>
<feature type="domain" description="Bacterial surface antigen (D15)" evidence="6">
    <location>
        <begin position="130"/>
        <end position="452"/>
    </location>
</feature>
<dbReference type="InterPro" id="IPR000184">
    <property type="entry name" value="Bac_surfAg_D15"/>
</dbReference>
<evidence type="ECO:0000256" key="2">
    <source>
        <dbReference type="ARBA" id="ARBA00010913"/>
    </source>
</evidence>
<dbReference type="GO" id="GO:0005741">
    <property type="term" value="C:mitochondrial outer membrane"/>
    <property type="evidence" value="ECO:0007669"/>
    <property type="project" value="UniProtKB-SubCell"/>
</dbReference>
<evidence type="ECO:0000256" key="4">
    <source>
        <dbReference type="ARBA" id="ARBA00022692"/>
    </source>
</evidence>
<keyword evidence="4" id="KW-0812">Transmembrane</keyword>
<sequence length="456" mass="51186">MLHEEDEDDKHTSEIVLENKAIAVKKVHISGLNRTKADFVINEIKPLFNSTTFLEAYTKAILCKERLLAKGVFKQVGVIIDTIDPQKGDDTENIQVVFKAKEKNVVVGEVKTEMSNSEKPRWVMRILSPNIWGRGETLSASVSHTLSSHTQKHIYEPTDFQFALNKPYGKGNIQATMFKEMQHCLWSSYNETTRGIAVGTTFPLLGNNHEISWNCNWRELMASRSSAFAVRQQMGHSLKSSINHTLVVDRSDDYILPSSGFYFKMHEELAGLGGDVRFVKEFIECHLATTLFKRITVSLGINCGLKLPLGKDTKQHINDNFFIGGPLTLRGFEVNSVGKQEAGSYLGSTAFWVLGGHVYTPLPFYWSRFGHGSWLDNFRIHGFLNAGNLIDLDVKKTAKSNVTNALTDIRFTCGLGLVYRFMRSARLELNFCFPIRAAKTDKVCDGIQFGIGVSSI</sequence>
<dbReference type="GO" id="GO:0033108">
    <property type="term" value="P:mitochondrial respiratory chain complex assembly"/>
    <property type="evidence" value="ECO:0007669"/>
    <property type="project" value="TreeGrafter"/>
</dbReference>
<comment type="subcellular location">
    <subcellularLocation>
        <location evidence="1">Mitochondrion outer membrane</location>
        <topology evidence="1">Multi-pass membrane protein</topology>
    </subcellularLocation>
</comment>
<evidence type="ECO:0000256" key="3">
    <source>
        <dbReference type="ARBA" id="ARBA00022452"/>
    </source>
</evidence>
<name>A0A6F9DSI4_9ASCI</name>
<evidence type="ECO:0000313" key="7">
    <source>
        <dbReference type="EMBL" id="CAB3265855.1"/>
    </source>
</evidence>
<dbReference type="Gene3D" id="2.40.160.50">
    <property type="entry name" value="membrane protein fhac: a member of the omp85/tpsb transporter family"/>
    <property type="match status" value="1"/>
</dbReference>